<dbReference type="AlphaFoldDB" id="A0A2D4LUL6"/>
<reference evidence="1" key="1">
    <citation type="submission" date="2017-07" db="EMBL/GenBank/DDBJ databases">
        <authorList>
            <person name="Mikheyev A."/>
            <person name="Grau M."/>
        </authorList>
    </citation>
    <scope>NUCLEOTIDE SEQUENCE</scope>
    <source>
        <tissue evidence="1">Venom_gland</tissue>
    </source>
</reference>
<evidence type="ECO:0000313" key="1">
    <source>
        <dbReference type="EMBL" id="LAB24797.1"/>
    </source>
</evidence>
<reference evidence="1" key="2">
    <citation type="submission" date="2017-11" db="EMBL/GenBank/DDBJ databases">
        <title>Coralsnake Venomics: Analyses of Venom Gland Transcriptomes and Proteomes of Six Brazilian Taxa.</title>
        <authorList>
            <person name="Aird S.D."/>
            <person name="Jorge da Silva N."/>
            <person name="Qiu L."/>
            <person name="Villar-Briones A."/>
            <person name="Aparecida-Saddi V."/>
            <person name="Campos-Telles M.P."/>
            <person name="Grau M."/>
            <person name="Mikheyev A.S."/>
        </authorList>
    </citation>
    <scope>NUCLEOTIDE SEQUENCE</scope>
    <source>
        <tissue evidence="1">Venom_gland</tissue>
    </source>
</reference>
<proteinExistence type="predicted"/>
<name>A0A2D4LUL6_9SAUR</name>
<accession>A0A2D4LUL6</accession>
<sequence length="107" mass="12523">MWYTLIQIKNRALPNTEISASQSHYSPILFKKEVNDENFSHVQVLARYTESEIVRKIIWKQSSTEINRKTVHASNIIWKCMRGSAIQLRSLTLFKFLQMPDKNVVAL</sequence>
<dbReference type="EMBL" id="IACM01050150">
    <property type="protein sequence ID" value="LAB24797.1"/>
    <property type="molecule type" value="Transcribed_RNA"/>
</dbReference>
<organism evidence="1">
    <name type="scientific">Micrurus spixii</name>
    <name type="common">Amazon coral snake</name>
    <dbReference type="NCBI Taxonomy" id="129469"/>
    <lineage>
        <taxon>Eukaryota</taxon>
        <taxon>Metazoa</taxon>
        <taxon>Chordata</taxon>
        <taxon>Craniata</taxon>
        <taxon>Vertebrata</taxon>
        <taxon>Euteleostomi</taxon>
        <taxon>Lepidosauria</taxon>
        <taxon>Squamata</taxon>
        <taxon>Bifurcata</taxon>
        <taxon>Unidentata</taxon>
        <taxon>Episquamata</taxon>
        <taxon>Toxicofera</taxon>
        <taxon>Serpentes</taxon>
        <taxon>Colubroidea</taxon>
        <taxon>Elapidae</taxon>
        <taxon>Elapinae</taxon>
        <taxon>Micrurus</taxon>
    </lineage>
</organism>
<protein>
    <submittedName>
        <fullName evidence="1">Uncharacterized protein</fullName>
    </submittedName>
</protein>